<dbReference type="Proteomes" id="UP000019365">
    <property type="component" value="Unassembled WGS sequence"/>
</dbReference>
<feature type="transmembrane region" description="Helical" evidence="1">
    <location>
        <begin position="73"/>
        <end position="91"/>
    </location>
</feature>
<dbReference type="InterPro" id="IPR002656">
    <property type="entry name" value="Acyl_transf_3_dom"/>
</dbReference>
<evidence type="ECO:0000313" key="4">
    <source>
        <dbReference type="Proteomes" id="UP000019365"/>
    </source>
</evidence>
<protein>
    <recommendedName>
        <fullName evidence="2">Acyltransferase 3 domain-containing protein</fullName>
    </recommendedName>
</protein>
<evidence type="ECO:0000313" key="3">
    <source>
        <dbReference type="EMBL" id="EWM53797.1"/>
    </source>
</evidence>
<organism evidence="3 4">
    <name type="scientific">Ruminococcus flavefaciens 007c</name>
    <dbReference type="NCBI Taxonomy" id="1341157"/>
    <lineage>
        <taxon>Bacteria</taxon>
        <taxon>Bacillati</taxon>
        <taxon>Bacillota</taxon>
        <taxon>Clostridia</taxon>
        <taxon>Eubacteriales</taxon>
        <taxon>Oscillospiraceae</taxon>
        <taxon>Ruminococcus</taxon>
    </lineage>
</organism>
<feature type="transmembrane region" description="Helical" evidence="1">
    <location>
        <begin position="211"/>
        <end position="229"/>
    </location>
</feature>
<dbReference type="RefSeq" id="WP_037298658.1">
    <property type="nucleotide sequence ID" value="NZ_ATAX01000023.1"/>
</dbReference>
<dbReference type="AlphaFoldDB" id="W7UZC3"/>
<dbReference type="PANTHER" id="PTHR37312:SF1">
    <property type="entry name" value="MEMBRANE-BOUND ACYLTRANSFERASE YKRP-RELATED"/>
    <property type="match status" value="1"/>
</dbReference>
<feature type="transmembrane region" description="Helical" evidence="1">
    <location>
        <begin position="249"/>
        <end position="270"/>
    </location>
</feature>
<proteinExistence type="predicted"/>
<keyword evidence="1" id="KW-1133">Transmembrane helix</keyword>
<evidence type="ECO:0000256" key="1">
    <source>
        <dbReference type="SAM" id="Phobius"/>
    </source>
</evidence>
<keyword evidence="4" id="KW-1185">Reference proteome</keyword>
<reference evidence="3 4" key="1">
    <citation type="journal article" date="2014" name="PLoS ONE">
        <title>Rumen cellulosomics: divergent fiber-degrading strategies revealed by comparative genome-wide analysis of six ruminococcal strains.</title>
        <authorList>
            <person name="Dassa B."/>
            <person name="Borovok I."/>
            <person name="Ruimy-Israeli V."/>
            <person name="Lamed R."/>
            <person name="Flint H.J."/>
            <person name="Duncan S.H."/>
            <person name="Henrissat B."/>
            <person name="Coutinho P."/>
            <person name="Morrison M."/>
            <person name="Mosoni P."/>
            <person name="Yeoman C.J."/>
            <person name="White B.A."/>
            <person name="Bayer E.A."/>
        </authorList>
    </citation>
    <scope>NUCLEOTIDE SEQUENCE [LARGE SCALE GENOMIC DNA]</scope>
    <source>
        <strain evidence="3 4">007c</strain>
    </source>
</reference>
<feature type="transmembrane region" description="Helical" evidence="1">
    <location>
        <begin position="182"/>
        <end position="199"/>
    </location>
</feature>
<feature type="domain" description="Acyltransferase 3" evidence="2">
    <location>
        <begin position="13"/>
        <end position="309"/>
    </location>
</feature>
<dbReference type="EMBL" id="ATAX01000023">
    <property type="protein sequence ID" value="EWM53797.1"/>
    <property type="molecule type" value="Genomic_DNA"/>
</dbReference>
<keyword evidence="1" id="KW-0812">Transmembrane</keyword>
<feature type="transmembrane region" description="Helical" evidence="1">
    <location>
        <begin position="341"/>
        <end position="358"/>
    </location>
</feature>
<feature type="transmembrane region" description="Helical" evidence="1">
    <location>
        <begin position="34"/>
        <end position="52"/>
    </location>
</feature>
<dbReference type="PANTHER" id="PTHR37312">
    <property type="entry name" value="MEMBRANE-BOUND ACYLTRANSFERASE YKRP-RELATED"/>
    <property type="match status" value="1"/>
</dbReference>
<comment type="caution">
    <text evidence="3">The sequence shown here is derived from an EMBL/GenBank/DDBJ whole genome shotgun (WGS) entry which is preliminary data.</text>
</comment>
<keyword evidence="1" id="KW-0472">Membrane</keyword>
<feature type="transmembrane region" description="Helical" evidence="1">
    <location>
        <begin position="291"/>
        <end position="311"/>
    </location>
</feature>
<gene>
    <name evidence="3" type="ORF">RF007C_08770</name>
</gene>
<dbReference type="InterPro" id="IPR052734">
    <property type="entry name" value="Nod_factor_acetyltransferase"/>
</dbReference>
<dbReference type="OrthoDB" id="6623990at2"/>
<evidence type="ECO:0000259" key="2">
    <source>
        <dbReference type="Pfam" id="PF01757"/>
    </source>
</evidence>
<feature type="transmembrane region" description="Helical" evidence="1">
    <location>
        <begin position="122"/>
        <end position="142"/>
    </location>
</feature>
<accession>W7UZC3</accession>
<dbReference type="GO" id="GO:0016747">
    <property type="term" value="F:acyltransferase activity, transferring groups other than amino-acyl groups"/>
    <property type="evidence" value="ECO:0007669"/>
    <property type="project" value="InterPro"/>
</dbReference>
<sequence>MAKENKKFMVLSAIGIIMVVDSHTWGTFNIFGNFFPFNSFFMPMFVFISGYFNKADKNTDLWKYTKRKFMTLLLPYLVVSVIALITEWLIMCYKTEAIQPFLMEYKLKALLNTFTSGEITTIALPMWFAPMLFAVQIVYALIKKVLSDHWNSGIALIPFIALHIFVVWYAKEHDELPEYLLLPLKVLFFLPFMEMGILYRDVLEEKLRKANHLLLLTALLIINMVRIMILPNEYDVAFDSMATLSGFTSPYAVTPLLSSVVGILFWTEVVELIGKPFYGSRVVNAISENTFYIMSFHVIFFNIFNCILFTINRFAVLPGFEAQTFQDSNWYRWDYVSQFRFVYFLFGLLGPVGLMKLYERFIKKPIVKLIKKQQPDT</sequence>
<feature type="transmembrane region" description="Helical" evidence="1">
    <location>
        <begin position="154"/>
        <end position="170"/>
    </location>
</feature>
<dbReference type="eggNOG" id="COG3594">
    <property type="taxonomic scope" value="Bacteria"/>
</dbReference>
<dbReference type="PATRIC" id="fig|1341157.4.peg.1436"/>
<name>W7UZC3_RUMFL</name>
<dbReference type="Pfam" id="PF01757">
    <property type="entry name" value="Acyl_transf_3"/>
    <property type="match status" value="1"/>
</dbReference>